<dbReference type="EMBL" id="CP042382">
    <property type="protein sequence ID" value="QEA37810.1"/>
    <property type="molecule type" value="Genomic_DNA"/>
</dbReference>
<dbReference type="OrthoDB" id="9765158at2"/>
<dbReference type="Proteomes" id="UP000321272">
    <property type="component" value="Chromosome"/>
</dbReference>
<sequence length="360" mass="39540">MIEGIKRRALIRGGAALTSLLMALPSSAQSLVYAGLKENAPQRYTVVRGDTLWDISGRYLRHPWLWPELWQVNSQIDNPHLIYPGDTIVLEDCNGRPCLMLEKGREVVKLSPDIRRIPRREAVAPLPLEKVRHFLDEYRILGDDRTTGDFAYVVAGDDRQVISGAGDTVYARGNLTPRQAYAIYRPGERYVAAGGEVLGRELIQVATGRHQASQGDIATLTLDTSRQEVSSGDLVLPLVPVMRADEFELRAPSRPIDSQIIAVPGGVRFAGQRQVVTLDAGARSGLAAGQVLKVVQPGEMVSDPRSDEILQLPAVEAGFVMVFQVYDKLSYALVMQTSRPLSVGDRLRNPDANDLLVANP</sequence>
<name>A0A5B8SSP5_9GAMM</name>
<feature type="chain" id="PRO_5022699713" evidence="1">
    <location>
        <begin position="29"/>
        <end position="360"/>
    </location>
</feature>
<dbReference type="SMART" id="SM00257">
    <property type="entry name" value="LysM"/>
    <property type="match status" value="1"/>
</dbReference>
<dbReference type="PROSITE" id="PS51318">
    <property type="entry name" value="TAT"/>
    <property type="match status" value="1"/>
</dbReference>
<dbReference type="InterPro" id="IPR052196">
    <property type="entry name" value="Bact_Kbp"/>
</dbReference>
<accession>A0A5B8SSP5</accession>
<evidence type="ECO:0000313" key="3">
    <source>
        <dbReference type="EMBL" id="QEA37810.1"/>
    </source>
</evidence>
<dbReference type="InterPro" id="IPR018392">
    <property type="entry name" value="LysM"/>
</dbReference>
<evidence type="ECO:0000256" key="1">
    <source>
        <dbReference type="SAM" id="SignalP"/>
    </source>
</evidence>
<dbReference type="SUPFAM" id="SSF54106">
    <property type="entry name" value="LysM domain"/>
    <property type="match status" value="1"/>
</dbReference>
<keyword evidence="4" id="KW-1185">Reference proteome</keyword>
<dbReference type="RefSeq" id="WP_147182877.1">
    <property type="nucleotide sequence ID" value="NZ_CP042382.1"/>
</dbReference>
<feature type="signal peptide" evidence="1">
    <location>
        <begin position="1"/>
        <end position="28"/>
    </location>
</feature>
<reference evidence="3 4" key="1">
    <citation type="submission" date="2019-06" db="EMBL/GenBank/DDBJ databases">
        <title>Genome analyses of bacteria isolated from kimchi.</title>
        <authorList>
            <person name="Lee S."/>
            <person name="Ahn S."/>
            <person name="Roh S."/>
        </authorList>
    </citation>
    <scope>NUCLEOTIDE SEQUENCE [LARGE SCALE GENOMIC DNA]</scope>
    <source>
        <strain evidence="3 4">CBA4606</strain>
    </source>
</reference>
<organism evidence="3 4">
    <name type="scientific">Pistricoccus aurantiacus</name>
    <dbReference type="NCBI Taxonomy" id="1883414"/>
    <lineage>
        <taxon>Bacteria</taxon>
        <taxon>Pseudomonadati</taxon>
        <taxon>Pseudomonadota</taxon>
        <taxon>Gammaproteobacteria</taxon>
        <taxon>Oceanospirillales</taxon>
        <taxon>Halomonadaceae</taxon>
        <taxon>Pistricoccus</taxon>
    </lineage>
</organism>
<dbReference type="Gene3D" id="3.10.350.10">
    <property type="entry name" value="LysM domain"/>
    <property type="match status" value="1"/>
</dbReference>
<gene>
    <name evidence="3" type="ORF">FGL86_01140</name>
</gene>
<dbReference type="KEGG" id="paur:FGL86_01140"/>
<keyword evidence="1" id="KW-0732">Signal</keyword>
<feature type="domain" description="LysM" evidence="2">
    <location>
        <begin position="42"/>
        <end position="90"/>
    </location>
</feature>
<proteinExistence type="predicted"/>
<dbReference type="AlphaFoldDB" id="A0A5B8SSP5"/>
<dbReference type="PANTHER" id="PTHR34700:SF4">
    <property type="entry name" value="PHAGE-LIKE ELEMENT PBSX PROTEIN XKDP"/>
    <property type="match status" value="1"/>
</dbReference>
<dbReference type="Pfam" id="PF01476">
    <property type="entry name" value="LysM"/>
    <property type="match status" value="1"/>
</dbReference>
<protein>
    <submittedName>
        <fullName evidence="3">LysM peptidoglycan-binding domain-containing protein</fullName>
    </submittedName>
</protein>
<evidence type="ECO:0000313" key="4">
    <source>
        <dbReference type="Proteomes" id="UP000321272"/>
    </source>
</evidence>
<dbReference type="InterPro" id="IPR036779">
    <property type="entry name" value="LysM_dom_sf"/>
</dbReference>
<dbReference type="InterPro" id="IPR006311">
    <property type="entry name" value="TAT_signal"/>
</dbReference>
<dbReference type="CDD" id="cd00118">
    <property type="entry name" value="LysM"/>
    <property type="match status" value="1"/>
</dbReference>
<dbReference type="PROSITE" id="PS51782">
    <property type="entry name" value="LYSM"/>
    <property type="match status" value="1"/>
</dbReference>
<evidence type="ECO:0000259" key="2">
    <source>
        <dbReference type="PROSITE" id="PS51782"/>
    </source>
</evidence>
<dbReference type="PANTHER" id="PTHR34700">
    <property type="entry name" value="POTASSIUM BINDING PROTEIN KBP"/>
    <property type="match status" value="1"/>
</dbReference>